<dbReference type="AlphaFoldDB" id="A0A9Q1C4H5"/>
<name>A0A9Q1C4H5_HOLLE</name>
<sequence length="108" mass="11991">MAENMATMIATNVRELRSLNAVPLDLSVRKRIKLDEETDSAVLPTPVDEIAQPSWPNPEGSFEDVVQPTPSDENAQPSWPNPEGSSGASMMNVSPLEEKKRNRHRHSE</sequence>
<proteinExistence type="predicted"/>
<evidence type="ECO:0000313" key="2">
    <source>
        <dbReference type="EMBL" id="KAJ8038000.1"/>
    </source>
</evidence>
<accession>A0A9Q1C4H5</accession>
<gene>
    <name evidence="2" type="ORF">HOLleu_18961</name>
</gene>
<keyword evidence="3" id="KW-1185">Reference proteome</keyword>
<protein>
    <submittedName>
        <fullName evidence="2">Uncharacterized protein</fullName>
    </submittedName>
</protein>
<dbReference type="Proteomes" id="UP001152320">
    <property type="component" value="Chromosome 8"/>
</dbReference>
<comment type="caution">
    <text evidence="2">The sequence shown here is derived from an EMBL/GenBank/DDBJ whole genome shotgun (WGS) entry which is preliminary data.</text>
</comment>
<evidence type="ECO:0000256" key="1">
    <source>
        <dbReference type="SAM" id="MobiDB-lite"/>
    </source>
</evidence>
<feature type="region of interest" description="Disordered" evidence="1">
    <location>
        <begin position="41"/>
        <end position="108"/>
    </location>
</feature>
<dbReference type="EMBL" id="JAIZAY010000008">
    <property type="protein sequence ID" value="KAJ8038000.1"/>
    <property type="molecule type" value="Genomic_DNA"/>
</dbReference>
<feature type="compositionally biased region" description="Polar residues" evidence="1">
    <location>
        <begin position="68"/>
        <end position="92"/>
    </location>
</feature>
<evidence type="ECO:0000313" key="3">
    <source>
        <dbReference type="Proteomes" id="UP001152320"/>
    </source>
</evidence>
<reference evidence="2" key="1">
    <citation type="submission" date="2021-10" db="EMBL/GenBank/DDBJ databases">
        <title>Tropical sea cucumber genome reveals ecological adaptation and Cuvierian tubules defense mechanism.</title>
        <authorList>
            <person name="Chen T."/>
        </authorList>
    </citation>
    <scope>NUCLEOTIDE SEQUENCE</scope>
    <source>
        <strain evidence="2">Nanhai2018</strain>
        <tissue evidence="2">Muscle</tissue>
    </source>
</reference>
<organism evidence="2 3">
    <name type="scientific">Holothuria leucospilota</name>
    <name type="common">Black long sea cucumber</name>
    <name type="synonym">Mertensiothuria leucospilota</name>
    <dbReference type="NCBI Taxonomy" id="206669"/>
    <lineage>
        <taxon>Eukaryota</taxon>
        <taxon>Metazoa</taxon>
        <taxon>Echinodermata</taxon>
        <taxon>Eleutherozoa</taxon>
        <taxon>Echinozoa</taxon>
        <taxon>Holothuroidea</taxon>
        <taxon>Aspidochirotacea</taxon>
        <taxon>Aspidochirotida</taxon>
        <taxon>Holothuriidae</taxon>
        <taxon>Holothuria</taxon>
    </lineage>
</organism>